<evidence type="ECO:0000313" key="1">
    <source>
        <dbReference type="EMBL" id="QPH12413.1"/>
    </source>
</evidence>
<gene>
    <name evidence="1" type="ORF">C2857_004591</name>
</gene>
<protein>
    <submittedName>
        <fullName evidence="1">Uncharacterized protein</fullName>
    </submittedName>
</protein>
<dbReference type="AlphaFoldDB" id="A0A7U3SML2"/>
<dbReference type="EMBL" id="CP031389">
    <property type="protein sequence ID" value="QPH12413.1"/>
    <property type="molecule type" value="Genomic_DNA"/>
</dbReference>
<evidence type="ECO:0000313" key="2">
    <source>
        <dbReference type="Proteomes" id="UP000594364"/>
    </source>
</evidence>
<keyword evidence="2" id="KW-1185">Reference proteome</keyword>
<organism evidence="1 2">
    <name type="scientific">Epichloe festucae (strain Fl1)</name>
    <dbReference type="NCBI Taxonomy" id="877507"/>
    <lineage>
        <taxon>Eukaryota</taxon>
        <taxon>Fungi</taxon>
        <taxon>Dikarya</taxon>
        <taxon>Ascomycota</taxon>
        <taxon>Pezizomycotina</taxon>
        <taxon>Sordariomycetes</taxon>
        <taxon>Hypocreomycetidae</taxon>
        <taxon>Hypocreales</taxon>
        <taxon>Clavicipitaceae</taxon>
        <taxon>Epichloe</taxon>
    </lineage>
</organism>
<sequence length="137" mass="14891">MPYVIIIHPENLATSFQDLNDSTGELPQYLAEEKPVPAECDNSPILEVIRPRPPPAASGVGAAAYLLRKVSDSEPLGARFFRESDQSMRAKGIDAYLAGVSRLLRSLAAAFALTWDQPARSTEMLSSYTAIRLPSSV</sequence>
<dbReference type="Proteomes" id="UP000594364">
    <property type="component" value="Chromosome 5"/>
</dbReference>
<reference evidence="1 2" key="1">
    <citation type="journal article" date="2018" name="PLoS Genet.">
        <title>Repeat elements organise 3D genome structure and mediate transcription in the filamentous fungus Epichloe festucae.</title>
        <authorList>
            <person name="Winter D.J."/>
            <person name="Ganley A.R.D."/>
            <person name="Young C.A."/>
            <person name="Liachko I."/>
            <person name="Schardl C.L."/>
            <person name="Dupont P.Y."/>
            <person name="Berry D."/>
            <person name="Ram A."/>
            <person name="Scott B."/>
            <person name="Cox M.P."/>
        </authorList>
    </citation>
    <scope>NUCLEOTIDE SEQUENCE [LARGE SCALE GENOMIC DNA]</scope>
    <source>
        <strain evidence="1 2">Fl1</strain>
    </source>
</reference>
<proteinExistence type="predicted"/>
<accession>A0A7U3SML2</accession>
<name>A0A7U3SML2_EPIFF</name>